<evidence type="ECO:0000313" key="3">
    <source>
        <dbReference type="EMBL" id="OEH86721.1"/>
    </source>
</evidence>
<dbReference type="EMBL" id="MJAT01000001">
    <property type="protein sequence ID" value="OEH86721.1"/>
    <property type="molecule type" value="Genomic_DNA"/>
</dbReference>
<feature type="domain" description="Phosphoribosyltransferase" evidence="2">
    <location>
        <begin position="226"/>
        <end position="289"/>
    </location>
</feature>
<dbReference type="Gene3D" id="3.40.50.2020">
    <property type="match status" value="1"/>
</dbReference>
<dbReference type="Proteomes" id="UP000095255">
    <property type="component" value="Unassembled WGS sequence"/>
</dbReference>
<comment type="caution">
    <text evidence="3">The sequence shown here is derived from an EMBL/GenBank/DDBJ whole genome shotgun (WGS) entry which is preliminary data.</text>
</comment>
<gene>
    <name evidence="3" type="ORF">BHU72_00135</name>
</gene>
<evidence type="ECO:0000256" key="1">
    <source>
        <dbReference type="ARBA" id="ARBA00008007"/>
    </source>
</evidence>
<dbReference type="AlphaFoldDB" id="A0A1E5L9B2"/>
<keyword evidence="4" id="KW-1185">Reference proteome</keyword>
<dbReference type="PANTHER" id="PTHR47505">
    <property type="entry name" value="DNA UTILIZATION PROTEIN YHGH"/>
    <property type="match status" value="1"/>
</dbReference>
<protein>
    <recommendedName>
        <fullName evidence="2">Phosphoribosyltransferase domain-containing protein</fullName>
    </recommendedName>
</protein>
<dbReference type="Pfam" id="PF00156">
    <property type="entry name" value="Pribosyltran"/>
    <property type="match status" value="1"/>
</dbReference>
<dbReference type="InterPro" id="IPR029057">
    <property type="entry name" value="PRTase-like"/>
</dbReference>
<dbReference type="PANTHER" id="PTHR47505:SF1">
    <property type="entry name" value="DNA UTILIZATION PROTEIN YHGH"/>
    <property type="match status" value="1"/>
</dbReference>
<dbReference type="CDD" id="cd06223">
    <property type="entry name" value="PRTases_typeI"/>
    <property type="match status" value="1"/>
</dbReference>
<evidence type="ECO:0000313" key="4">
    <source>
        <dbReference type="Proteomes" id="UP000095255"/>
    </source>
</evidence>
<name>A0A1E5L9B2_9FIRM</name>
<sequence length="291" mass="33221">MGTLKDWLQVSLDLLFNVPPDCSLCSGKISSNHFLEYPIDSLSTIINGHKENLKIGKQDLLYIARIEADLKNKVCRECTTQIPIICGSYCEVCGRKTDQHICNDCKGNGERNFIYSRAATQYSEFMQQMIHLWKYRGNRQVGIFLESLISHAYRRYFHSIPIDKIVPVPLHRNRLAERGFNQAEYLANAVSKCSGIPVCTHLQRVEETEKQSKKTKQDRARSLADAFRYIEYISDDRCSDDNVFSSDKEDLKNQKILIIDDIYTTGTTIDSCAKVLRDAGASEVYALVLSR</sequence>
<dbReference type="OrthoDB" id="9779910at2"/>
<evidence type="ECO:0000259" key="2">
    <source>
        <dbReference type="Pfam" id="PF00156"/>
    </source>
</evidence>
<accession>A0A1E5L9B2</accession>
<dbReference type="InterPro" id="IPR051910">
    <property type="entry name" value="ComF/GntX_DNA_util-trans"/>
</dbReference>
<organism evidence="3 4">
    <name type="scientific">Desulfuribacillus stibiiarsenatis</name>
    <dbReference type="NCBI Taxonomy" id="1390249"/>
    <lineage>
        <taxon>Bacteria</taxon>
        <taxon>Bacillati</taxon>
        <taxon>Bacillota</taxon>
        <taxon>Desulfuribacillia</taxon>
        <taxon>Desulfuribacillales</taxon>
        <taxon>Desulfuribacillaceae</taxon>
        <taxon>Desulfuribacillus</taxon>
    </lineage>
</organism>
<proteinExistence type="inferred from homology"/>
<comment type="similarity">
    <text evidence="1">Belongs to the ComF/GntX family.</text>
</comment>
<reference evidence="3 4" key="1">
    <citation type="submission" date="2016-09" db="EMBL/GenBank/DDBJ databases">
        <title>Desulfuribacillus arsenicus sp. nov., an obligately anaerobic, dissimilatory arsenic- and antimonate-reducing bacterium isolated from anoxic sediments.</title>
        <authorList>
            <person name="Abin C.A."/>
            <person name="Hollibaugh J.T."/>
        </authorList>
    </citation>
    <scope>NUCLEOTIDE SEQUENCE [LARGE SCALE GENOMIC DNA]</scope>
    <source>
        <strain evidence="3 4">MLFW-2</strain>
    </source>
</reference>
<dbReference type="STRING" id="1390249.BHU72_00135"/>
<dbReference type="InterPro" id="IPR000836">
    <property type="entry name" value="PRTase_dom"/>
</dbReference>
<dbReference type="RefSeq" id="WP_069700598.1">
    <property type="nucleotide sequence ID" value="NZ_MJAT01000001.1"/>
</dbReference>
<dbReference type="SUPFAM" id="SSF53271">
    <property type="entry name" value="PRTase-like"/>
    <property type="match status" value="1"/>
</dbReference>